<gene>
    <name evidence="3" type="ORF">GbCGDNIH3_1144</name>
</gene>
<feature type="region of interest" description="Disordered" evidence="1">
    <location>
        <begin position="63"/>
        <end position="87"/>
    </location>
</feature>
<evidence type="ECO:0000313" key="4">
    <source>
        <dbReference type="Proteomes" id="UP000019438"/>
    </source>
</evidence>
<feature type="chain" id="PRO_5042978813" evidence="2">
    <location>
        <begin position="31"/>
        <end position="87"/>
    </location>
</feature>
<accession>A0AAN0VFW4</accession>
<reference evidence="4" key="1">
    <citation type="submission" date="2012-06" db="EMBL/GenBank/DDBJ databases">
        <title>Genome analysis of multiple Granulibacter bethesdensis isolates demonstrates substantial genome diversity.</title>
        <authorList>
            <person name="Greenberg D.E."/>
            <person name="Porcella S.F."/>
            <person name="Zarember K."/>
            <person name="Zelazny A.M."/>
            <person name="Bruno D."/>
            <person name="Martens C."/>
            <person name="Barbian K.D."/>
            <person name="Jaske E."/>
            <person name="Holland S.M."/>
        </authorList>
    </citation>
    <scope>NUCLEOTIDE SEQUENCE [LARGE SCALE GENOMIC DNA]</scope>
    <source>
        <strain evidence="4">CGDNIH3</strain>
    </source>
</reference>
<feature type="signal peptide" evidence="2">
    <location>
        <begin position="1"/>
        <end position="30"/>
    </location>
</feature>
<dbReference type="RefSeq" id="WP_011631851.1">
    <property type="nucleotide sequence ID" value="NZ_CP003181.2"/>
</dbReference>
<evidence type="ECO:0000313" key="3">
    <source>
        <dbReference type="EMBL" id="AHJ62973.1"/>
    </source>
</evidence>
<feature type="compositionally biased region" description="Basic and acidic residues" evidence="1">
    <location>
        <begin position="63"/>
        <end position="77"/>
    </location>
</feature>
<keyword evidence="2" id="KW-0732">Signal</keyword>
<dbReference type="KEGG" id="gbh:GbCGDNIH2_1144"/>
<protein>
    <submittedName>
        <fullName evidence="3">Secreted protein</fullName>
    </submittedName>
</protein>
<evidence type="ECO:0000256" key="1">
    <source>
        <dbReference type="SAM" id="MobiDB-lite"/>
    </source>
</evidence>
<proteinExistence type="predicted"/>
<dbReference type="KEGG" id="gbc:GbCGDNIH3_1144"/>
<organism evidence="3 4">
    <name type="scientific">Granulibacter bethesdensis</name>
    <dbReference type="NCBI Taxonomy" id="364410"/>
    <lineage>
        <taxon>Bacteria</taxon>
        <taxon>Pseudomonadati</taxon>
        <taxon>Pseudomonadota</taxon>
        <taxon>Alphaproteobacteria</taxon>
        <taxon>Acetobacterales</taxon>
        <taxon>Acetobacteraceae</taxon>
        <taxon>Granulibacter</taxon>
    </lineage>
</organism>
<dbReference type="EMBL" id="CP003181">
    <property type="protein sequence ID" value="AHJ62973.1"/>
    <property type="molecule type" value="Genomic_DNA"/>
</dbReference>
<sequence length="87" mass="9064">MDKVMNIQRIAAICAIGGVALFGLPAASHATGAAAMSRTGYAAQSNIEPVSATMNGLKQQGGCREKEMWGPSKRPEVEQVCTGRASQ</sequence>
<name>A0AAN0VFW4_9PROT</name>
<dbReference type="AlphaFoldDB" id="A0AAN0VFW4"/>
<evidence type="ECO:0000256" key="2">
    <source>
        <dbReference type="SAM" id="SignalP"/>
    </source>
</evidence>
<dbReference type="Proteomes" id="UP000019438">
    <property type="component" value="Chromosome"/>
</dbReference>